<comment type="caution">
    <text evidence="7">The sequence shown here is derived from an EMBL/GenBank/DDBJ whole genome shotgun (WGS) entry which is preliminary data.</text>
</comment>
<evidence type="ECO:0000256" key="2">
    <source>
        <dbReference type="ARBA" id="ARBA00022692"/>
    </source>
</evidence>
<feature type="transmembrane region" description="Helical" evidence="5">
    <location>
        <begin position="87"/>
        <end position="113"/>
    </location>
</feature>
<feature type="domain" description="Amino acid permease/ SLC12A" evidence="6">
    <location>
        <begin position="16"/>
        <end position="379"/>
    </location>
</feature>
<comment type="subcellular location">
    <subcellularLocation>
        <location evidence="1">Membrane</location>
        <topology evidence="1">Multi-pass membrane protein</topology>
    </subcellularLocation>
</comment>
<feature type="transmembrane region" description="Helical" evidence="5">
    <location>
        <begin position="152"/>
        <end position="169"/>
    </location>
</feature>
<keyword evidence="8" id="KW-1185">Reference proteome</keyword>
<feature type="transmembrane region" description="Helical" evidence="5">
    <location>
        <begin position="354"/>
        <end position="372"/>
    </location>
</feature>
<organism evidence="7 8">
    <name type="scientific">Paenibacillus arenilitoris</name>
    <dbReference type="NCBI Taxonomy" id="2772299"/>
    <lineage>
        <taxon>Bacteria</taxon>
        <taxon>Bacillati</taxon>
        <taxon>Bacillota</taxon>
        <taxon>Bacilli</taxon>
        <taxon>Bacillales</taxon>
        <taxon>Paenibacillaceae</taxon>
        <taxon>Paenibacillus</taxon>
    </lineage>
</organism>
<dbReference type="GO" id="GO:0055085">
    <property type="term" value="P:transmembrane transport"/>
    <property type="evidence" value="ECO:0007669"/>
    <property type="project" value="InterPro"/>
</dbReference>
<evidence type="ECO:0000313" key="7">
    <source>
        <dbReference type="EMBL" id="MBD2870323.1"/>
    </source>
</evidence>
<feature type="transmembrane region" description="Helical" evidence="5">
    <location>
        <begin position="189"/>
        <end position="208"/>
    </location>
</feature>
<dbReference type="PANTHER" id="PTHR42770:SF8">
    <property type="entry name" value="PUTRESCINE IMPORTER PUUP"/>
    <property type="match status" value="1"/>
</dbReference>
<evidence type="ECO:0000256" key="4">
    <source>
        <dbReference type="ARBA" id="ARBA00023136"/>
    </source>
</evidence>
<gene>
    <name evidence="7" type="ORF">IDH41_17225</name>
</gene>
<dbReference type="Pfam" id="PF00324">
    <property type="entry name" value="AA_permease"/>
    <property type="match status" value="1"/>
</dbReference>
<evidence type="ECO:0000313" key="8">
    <source>
        <dbReference type="Proteomes" id="UP000632125"/>
    </source>
</evidence>
<dbReference type="Proteomes" id="UP000632125">
    <property type="component" value="Unassembled WGS sequence"/>
</dbReference>
<dbReference type="PANTHER" id="PTHR42770">
    <property type="entry name" value="AMINO ACID TRANSPORTER-RELATED"/>
    <property type="match status" value="1"/>
</dbReference>
<dbReference type="GO" id="GO:0016020">
    <property type="term" value="C:membrane"/>
    <property type="evidence" value="ECO:0007669"/>
    <property type="project" value="UniProtKB-SubCell"/>
</dbReference>
<feature type="transmembrane region" description="Helical" evidence="5">
    <location>
        <begin position="327"/>
        <end position="348"/>
    </location>
</feature>
<keyword evidence="3 5" id="KW-1133">Transmembrane helix</keyword>
<dbReference type="EMBL" id="JACXIY010000019">
    <property type="protein sequence ID" value="MBD2870323.1"/>
    <property type="molecule type" value="Genomic_DNA"/>
</dbReference>
<dbReference type="InterPro" id="IPR050367">
    <property type="entry name" value="APC_superfamily"/>
</dbReference>
<dbReference type="RefSeq" id="WP_190863155.1">
    <property type="nucleotide sequence ID" value="NZ_JACXIY010000019.1"/>
</dbReference>
<evidence type="ECO:0000256" key="5">
    <source>
        <dbReference type="SAM" id="Phobius"/>
    </source>
</evidence>
<dbReference type="AlphaFoldDB" id="A0A927CPC7"/>
<feature type="transmembrane region" description="Helical" evidence="5">
    <location>
        <begin position="266"/>
        <end position="288"/>
    </location>
</feature>
<proteinExistence type="predicted"/>
<name>A0A927CPC7_9BACL</name>
<keyword evidence="4 5" id="KW-0472">Membrane</keyword>
<evidence type="ECO:0000256" key="1">
    <source>
        <dbReference type="ARBA" id="ARBA00004141"/>
    </source>
</evidence>
<reference evidence="7" key="1">
    <citation type="submission" date="2020-09" db="EMBL/GenBank/DDBJ databases">
        <title>A novel bacterium of genus Paenibacillus, isolated from South China Sea.</title>
        <authorList>
            <person name="Huang H."/>
            <person name="Mo K."/>
            <person name="Hu Y."/>
        </authorList>
    </citation>
    <scope>NUCLEOTIDE SEQUENCE</scope>
    <source>
        <strain evidence="7">IB182493</strain>
    </source>
</reference>
<keyword evidence="2 5" id="KW-0812">Transmembrane</keyword>
<evidence type="ECO:0000259" key="6">
    <source>
        <dbReference type="Pfam" id="PF00324"/>
    </source>
</evidence>
<dbReference type="PIRSF" id="PIRSF006060">
    <property type="entry name" value="AA_transporter"/>
    <property type="match status" value="1"/>
</dbReference>
<dbReference type="Gene3D" id="1.20.1740.10">
    <property type="entry name" value="Amino acid/polyamine transporter I"/>
    <property type="match status" value="1"/>
</dbReference>
<evidence type="ECO:0000256" key="3">
    <source>
        <dbReference type="ARBA" id="ARBA00022989"/>
    </source>
</evidence>
<feature type="transmembrane region" description="Helical" evidence="5">
    <location>
        <begin position="408"/>
        <end position="425"/>
    </location>
</feature>
<feature type="transmembrane region" description="Helical" evidence="5">
    <location>
        <begin position="228"/>
        <end position="246"/>
    </location>
</feature>
<feature type="transmembrane region" description="Helical" evidence="5">
    <location>
        <begin position="384"/>
        <end position="402"/>
    </location>
</feature>
<sequence length="448" mass="49404">MTDQHATLRRTLSMRHIVYLGLAWMTPMIYFTVYGVAYESAGGMLTQAYLLAFVAIFFTAVSYGIMSRTYPTSGSSYTYVGKSIHPYMGFLVGWAILLDYLFSPLIACLTFGIFLNAQFPSVPVWAWIVGLNVVLAAINILGVNFSAQISKWFVWIQMSFVGVFCFFLIKNLSGGPAVHPLQPIAQTDIPLTAILAGASVICFCFLGFDSVTTMSEETKDSGRAIPRAILIIITLAGVLYLTPSYLTQLIYPNLAFEHSDTAGMELVKLVGGSGLSALFVTVLVFAIFTQGLSSFATVSRLLYVMGRDAVLPKKVFGALHPKYRTPAVNIALVAAFSMLALVISLDIAVKCVSFGALTAFTFVNLSVIVRLYIKEKRRSFKQTLLYLVCPLIGACFIGWLLSLLDRQALWIGLSWVLFGIVYHAFRYKLQPLLALPKKARVPFAPRRD</sequence>
<feature type="transmembrane region" description="Helical" evidence="5">
    <location>
        <begin position="17"/>
        <end position="36"/>
    </location>
</feature>
<feature type="transmembrane region" description="Helical" evidence="5">
    <location>
        <begin position="125"/>
        <end position="145"/>
    </location>
</feature>
<protein>
    <submittedName>
        <fullName evidence="7">APC family permease</fullName>
    </submittedName>
</protein>
<dbReference type="InterPro" id="IPR004841">
    <property type="entry name" value="AA-permease/SLC12A_dom"/>
</dbReference>
<accession>A0A927CPC7</accession>
<feature type="transmembrane region" description="Helical" evidence="5">
    <location>
        <begin position="48"/>
        <end position="66"/>
    </location>
</feature>